<reference evidence="2 3" key="1">
    <citation type="journal article" name="Sci. Rep.">
        <title>Genome-scale phylogenetic analyses confirm Olpidium as the closest living zoosporic fungus to the non-flagellated, terrestrial fungi.</title>
        <authorList>
            <person name="Chang Y."/>
            <person name="Rochon D."/>
            <person name="Sekimoto S."/>
            <person name="Wang Y."/>
            <person name="Chovatia M."/>
            <person name="Sandor L."/>
            <person name="Salamov A."/>
            <person name="Grigoriev I.V."/>
            <person name="Stajich J.E."/>
            <person name="Spatafora J.W."/>
        </authorList>
    </citation>
    <scope>NUCLEOTIDE SEQUENCE [LARGE SCALE GENOMIC DNA]</scope>
    <source>
        <strain evidence="2">S191</strain>
    </source>
</reference>
<dbReference type="EMBL" id="JAEFCI010009744">
    <property type="protein sequence ID" value="KAG5457637.1"/>
    <property type="molecule type" value="Genomic_DNA"/>
</dbReference>
<evidence type="ECO:0000313" key="3">
    <source>
        <dbReference type="Proteomes" id="UP000673691"/>
    </source>
</evidence>
<accession>A0A8H7ZR31</accession>
<gene>
    <name evidence="2" type="ORF">BJ554DRAFT_2293</name>
</gene>
<sequence length="132" mass="14327">MSSTSSGLRRPAASPRRRAARRRRRTCPPTAGRSPPPAAGTSPGRTRSSPGNRIVGGVVAPSLTPRFPTSPANQVTEEEVNRLREQFEAIGDHNYSILQALRHQQGRLQYVSPLPFEGSPIRRVGHRQTGGA</sequence>
<evidence type="ECO:0000256" key="1">
    <source>
        <dbReference type="SAM" id="MobiDB-lite"/>
    </source>
</evidence>
<proteinExistence type="predicted"/>
<feature type="region of interest" description="Disordered" evidence="1">
    <location>
        <begin position="1"/>
        <end position="76"/>
    </location>
</feature>
<evidence type="ECO:0000313" key="2">
    <source>
        <dbReference type="EMBL" id="KAG5457637.1"/>
    </source>
</evidence>
<feature type="compositionally biased region" description="Basic residues" evidence="1">
    <location>
        <begin position="15"/>
        <end position="26"/>
    </location>
</feature>
<dbReference type="AlphaFoldDB" id="A0A8H7ZR31"/>
<organism evidence="2 3">
    <name type="scientific">Olpidium bornovanus</name>
    <dbReference type="NCBI Taxonomy" id="278681"/>
    <lineage>
        <taxon>Eukaryota</taxon>
        <taxon>Fungi</taxon>
        <taxon>Fungi incertae sedis</taxon>
        <taxon>Olpidiomycota</taxon>
        <taxon>Olpidiomycotina</taxon>
        <taxon>Olpidiomycetes</taxon>
        <taxon>Olpidiales</taxon>
        <taxon>Olpidiaceae</taxon>
        <taxon>Olpidium</taxon>
    </lineage>
</organism>
<comment type="caution">
    <text evidence="2">The sequence shown here is derived from an EMBL/GenBank/DDBJ whole genome shotgun (WGS) entry which is preliminary data.</text>
</comment>
<keyword evidence="3" id="KW-1185">Reference proteome</keyword>
<dbReference type="Proteomes" id="UP000673691">
    <property type="component" value="Unassembled WGS sequence"/>
</dbReference>
<name>A0A8H7ZR31_9FUNG</name>
<feature type="non-terminal residue" evidence="2">
    <location>
        <position position="132"/>
    </location>
</feature>
<protein>
    <submittedName>
        <fullName evidence="2">Uncharacterized protein</fullName>
    </submittedName>
</protein>